<organism evidence="2 3">
    <name type="scientific">Trypanosoma rangeli</name>
    <dbReference type="NCBI Taxonomy" id="5698"/>
    <lineage>
        <taxon>Eukaryota</taxon>
        <taxon>Discoba</taxon>
        <taxon>Euglenozoa</taxon>
        <taxon>Kinetoplastea</taxon>
        <taxon>Metakinetoplastina</taxon>
        <taxon>Trypanosomatida</taxon>
        <taxon>Trypanosomatidae</taxon>
        <taxon>Trypanosoma</taxon>
        <taxon>Herpetosoma</taxon>
    </lineage>
</organism>
<dbReference type="EMBL" id="MKGL01000042">
    <property type="protein sequence ID" value="RNF09790.1"/>
    <property type="molecule type" value="Genomic_DNA"/>
</dbReference>
<name>A0A422NWD3_TRYRA</name>
<reference evidence="2 3" key="1">
    <citation type="journal article" date="2018" name="BMC Genomics">
        <title>Genomic comparison of Trypanosoma conorhini and Trypanosoma rangeli to Trypanosoma cruzi strains of high and low virulence.</title>
        <authorList>
            <person name="Bradwell K.R."/>
            <person name="Koparde V.N."/>
            <person name="Matveyev A.V."/>
            <person name="Serrano M.G."/>
            <person name="Alves J.M."/>
            <person name="Parikh H."/>
            <person name="Huang B."/>
            <person name="Lee V."/>
            <person name="Espinosa-Alvarez O."/>
            <person name="Ortiz P.A."/>
            <person name="Costa-Martins A.G."/>
            <person name="Teixeira M.M."/>
            <person name="Buck G.A."/>
        </authorList>
    </citation>
    <scope>NUCLEOTIDE SEQUENCE [LARGE SCALE GENOMIC DNA]</scope>
    <source>
        <strain evidence="2 3">AM80</strain>
    </source>
</reference>
<dbReference type="VEuPathDB" id="TriTrypDB:TRSC58_04579"/>
<proteinExistence type="predicted"/>
<dbReference type="OMA" id="HIDWKLG"/>
<dbReference type="CDD" id="cd04332">
    <property type="entry name" value="YbaK_like"/>
    <property type="match status" value="1"/>
</dbReference>
<dbReference type="AlphaFoldDB" id="A0A422NWD3"/>
<dbReference type="GeneID" id="40325857"/>
<evidence type="ECO:0000313" key="2">
    <source>
        <dbReference type="EMBL" id="RNF09790.1"/>
    </source>
</evidence>
<dbReference type="InterPro" id="IPR007214">
    <property type="entry name" value="YbaK/aa-tRNA-synth-assoc-dom"/>
</dbReference>
<protein>
    <submittedName>
        <fullName evidence="2">YbaK/aminoacyl-tRNA synthetase-associated domain-containing protein</fullName>
    </submittedName>
</protein>
<dbReference type="PANTHER" id="PTHR30411:SF4">
    <property type="entry name" value="YBAK_AMINOACYL-TRNA SYNTHETASE-ASSOCIATED DOMAIN-CONTAINING PROTEIN"/>
    <property type="match status" value="1"/>
</dbReference>
<dbReference type="Proteomes" id="UP000283634">
    <property type="component" value="Unassembled WGS sequence"/>
</dbReference>
<dbReference type="Pfam" id="PF04073">
    <property type="entry name" value="tRNA_edit"/>
    <property type="match status" value="1"/>
</dbReference>
<evidence type="ECO:0000313" key="3">
    <source>
        <dbReference type="Proteomes" id="UP000283634"/>
    </source>
</evidence>
<keyword evidence="3" id="KW-1185">Reference proteome</keyword>
<evidence type="ECO:0000259" key="1">
    <source>
        <dbReference type="Pfam" id="PF04073"/>
    </source>
</evidence>
<keyword evidence="2" id="KW-0030">Aminoacyl-tRNA synthetase</keyword>
<dbReference type="GO" id="GO:0004812">
    <property type="term" value="F:aminoacyl-tRNA ligase activity"/>
    <property type="evidence" value="ECO:0007669"/>
    <property type="project" value="UniProtKB-KW"/>
</dbReference>
<sequence length="253" mass="28314">MPKGHEARLAAVAARFQEIERDIARLRLMSRGAPEAVPAGALAQCRDTSGLLELQPCARDTAEVAALRRWCLAHGLHSARFRWVPADYYQQPLQWRRDVLAAPSIYHLCKSIVLENTHCPHTDCGHRENSRYYIAVFPYTESFDERLIMRFVMAMNKGMGKKKFNFRLAEPAKALQLTGFGFGAVAPVGTTEAVPVIISDRIVELSPPVFWMGGGHVDCKMCVDVAEFLRVVNPFVGAFTTPLSVEELERLVE</sequence>
<comment type="caution">
    <text evidence="2">The sequence shown here is derived from an EMBL/GenBank/DDBJ whole genome shotgun (WGS) entry which is preliminary data.</text>
</comment>
<dbReference type="FunFam" id="3.90.960.10:FF:000013">
    <property type="entry name" value="Aminoacyl-tRNA editing domain containing protein, putative"/>
    <property type="match status" value="1"/>
</dbReference>
<accession>A0A422NWD3</accession>
<dbReference type="Gene3D" id="3.90.960.10">
    <property type="entry name" value="YbaK/aminoacyl-tRNA synthetase-associated domain"/>
    <property type="match status" value="1"/>
</dbReference>
<dbReference type="InterPro" id="IPR036754">
    <property type="entry name" value="YbaK/aa-tRNA-synt-asso_dom_sf"/>
</dbReference>
<dbReference type="GO" id="GO:0002161">
    <property type="term" value="F:aminoacyl-tRNA deacylase activity"/>
    <property type="evidence" value="ECO:0007669"/>
    <property type="project" value="InterPro"/>
</dbReference>
<dbReference type="SUPFAM" id="SSF55826">
    <property type="entry name" value="YbaK/ProRS associated domain"/>
    <property type="match status" value="1"/>
</dbReference>
<dbReference type="OrthoDB" id="1058301at2759"/>
<dbReference type="RefSeq" id="XP_029241177.1">
    <property type="nucleotide sequence ID" value="XM_029378948.1"/>
</dbReference>
<feature type="domain" description="YbaK/aminoacyl-tRNA synthetase-associated" evidence="1">
    <location>
        <begin position="131"/>
        <end position="230"/>
    </location>
</feature>
<gene>
    <name evidence="2" type="ORF">TraAM80_01924</name>
</gene>
<dbReference type="PANTHER" id="PTHR30411">
    <property type="entry name" value="CYTOPLASMIC PROTEIN"/>
    <property type="match status" value="1"/>
</dbReference>
<keyword evidence="2" id="KW-0436">Ligase</keyword>